<feature type="active site" description="Proton acceptor" evidence="4">
    <location>
        <position position="210"/>
    </location>
</feature>
<organism evidence="6 7">
    <name type="scientific">Patellaria atrata CBS 101060</name>
    <dbReference type="NCBI Taxonomy" id="1346257"/>
    <lineage>
        <taxon>Eukaryota</taxon>
        <taxon>Fungi</taxon>
        <taxon>Dikarya</taxon>
        <taxon>Ascomycota</taxon>
        <taxon>Pezizomycotina</taxon>
        <taxon>Dothideomycetes</taxon>
        <taxon>Dothideomycetes incertae sedis</taxon>
        <taxon>Patellariales</taxon>
        <taxon>Patellariaceae</taxon>
        <taxon>Patellaria</taxon>
    </lineage>
</organism>
<dbReference type="Proteomes" id="UP000799429">
    <property type="component" value="Unassembled WGS sequence"/>
</dbReference>
<dbReference type="GO" id="GO:0019369">
    <property type="term" value="P:arachidonate metabolic process"/>
    <property type="evidence" value="ECO:0007669"/>
    <property type="project" value="TreeGrafter"/>
</dbReference>
<dbReference type="Gene3D" id="3.40.1090.10">
    <property type="entry name" value="Cytosolic phospholipase A2 catalytic domain"/>
    <property type="match status" value="1"/>
</dbReference>
<dbReference type="SUPFAM" id="SSF52151">
    <property type="entry name" value="FabD/lysophospholipase-like"/>
    <property type="match status" value="1"/>
</dbReference>
<dbReference type="AlphaFoldDB" id="A0A9P4SD64"/>
<keyword evidence="7" id="KW-1185">Reference proteome</keyword>
<dbReference type="PANTHER" id="PTHR24185:SF1">
    <property type="entry name" value="CALCIUM-INDEPENDENT PHOSPHOLIPASE A2-GAMMA"/>
    <property type="match status" value="1"/>
</dbReference>
<gene>
    <name evidence="6" type="ORF">M501DRAFT_932308</name>
</gene>
<accession>A0A9P4SD64</accession>
<dbReference type="Pfam" id="PF01734">
    <property type="entry name" value="Patatin"/>
    <property type="match status" value="1"/>
</dbReference>
<dbReference type="EMBL" id="MU006093">
    <property type="protein sequence ID" value="KAF2840294.1"/>
    <property type="molecule type" value="Genomic_DNA"/>
</dbReference>
<name>A0A9P4SD64_9PEZI</name>
<feature type="short sequence motif" description="DGA/G" evidence="4">
    <location>
        <begin position="210"/>
        <end position="212"/>
    </location>
</feature>
<sequence>MLTQKTASARPKHGKELCLLSLDGGGVRGFSTLCIIEEMMRKIDPLNPPKPCDYFDMIGGTSTGGLIAVMLGRLKMTVEECREAYRELADEVFQPMNHLIAPAWTPFWRWRFNARFDTEALERSIKKIIFEQLKKDTLFQEDNPTCKVFVTATSAYLPDRTTILANYESSRFPRALFDCTKIWEACRATSAASTFFEPIDIGPDKQRFVDGATGANNPVVEVWSEAREAFKLGRELEDNVMCLVSLGTGIPTVEAFGETFVEVGRTLKAMATETETTAEKFLREHTNLDTEHRYFRFNVKTGLEKIGLENAAMRPQIVAATDRYVSSETVRKELEHCADTLRLRDCLLNPDFT</sequence>
<dbReference type="InterPro" id="IPR016035">
    <property type="entry name" value="Acyl_Trfase/lysoPLipase"/>
</dbReference>
<evidence type="ECO:0000313" key="7">
    <source>
        <dbReference type="Proteomes" id="UP000799429"/>
    </source>
</evidence>
<comment type="caution">
    <text evidence="6">The sequence shown here is derived from an EMBL/GenBank/DDBJ whole genome shotgun (WGS) entry which is preliminary data.</text>
</comment>
<dbReference type="InterPro" id="IPR002641">
    <property type="entry name" value="PNPLA_dom"/>
</dbReference>
<dbReference type="GO" id="GO:0046486">
    <property type="term" value="P:glycerolipid metabolic process"/>
    <property type="evidence" value="ECO:0007669"/>
    <property type="project" value="UniProtKB-ARBA"/>
</dbReference>
<evidence type="ECO:0000256" key="4">
    <source>
        <dbReference type="PROSITE-ProRule" id="PRU01161"/>
    </source>
</evidence>
<evidence type="ECO:0000256" key="3">
    <source>
        <dbReference type="ARBA" id="ARBA00023098"/>
    </source>
</evidence>
<evidence type="ECO:0000259" key="5">
    <source>
        <dbReference type="PROSITE" id="PS51635"/>
    </source>
</evidence>
<dbReference type="PANTHER" id="PTHR24185">
    <property type="entry name" value="CALCIUM-INDEPENDENT PHOSPHOLIPASE A2-GAMMA"/>
    <property type="match status" value="1"/>
</dbReference>
<evidence type="ECO:0000256" key="2">
    <source>
        <dbReference type="ARBA" id="ARBA00022963"/>
    </source>
</evidence>
<feature type="active site" description="Nucleophile" evidence="4">
    <location>
        <position position="62"/>
    </location>
</feature>
<dbReference type="OrthoDB" id="6612291at2759"/>
<protein>
    <submittedName>
        <fullName evidence="6">FabD/lysophospholipase-like protein</fullName>
    </submittedName>
</protein>
<proteinExistence type="predicted"/>
<dbReference type="GO" id="GO:0047499">
    <property type="term" value="F:calcium-independent phospholipase A2 activity"/>
    <property type="evidence" value="ECO:0007669"/>
    <property type="project" value="TreeGrafter"/>
</dbReference>
<keyword evidence="1 4" id="KW-0378">Hydrolase</keyword>
<dbReference type="GO" id="GO:0016020">
    <property type="term" value="C:membrane"/>
    <property type="evidence" value="ECO:0007669"/>
    <property type="project" value="TreeGrafter"/>
</dbReference>
<feature type="short sequence motif" description="GXGXXG" evidence="4">
    <location>
        <begin position="24"/>
        <end position="29"/>
    </location>
</feature>
<dbReference type="PROSITE" id="PS51635">
    <property type="entry name" value="PNPLA"/>
    <property type="match status" value="1"/>
</dbReference>
<reference evidence="6" key="1">
    <citation type="journal article" date="2020" name="Stud. Mycol.">
        <title>101 Dothideomycetes genomes: a test case for predicting lifestyles and emergence of pathogens.</title>
        <authorList>
            <person name="Haridas S."/>
            <person name="Albert R."/>
            <person name="Binder M."/>
            <person name="Bloem J."/>
            <person name="Labutti K."/>
            <person name="Salamov A."/>
            <person name="Andreopoulos B."/>
            <person name="Baker S."/>
            <person name="Barry K."/>
            <person name="Bills G."/>
            <person name="Bluhm B."/>
            <person name="Cannon C."/>
            <person name="Castanera R."/>
            <person name="Culley D."/>
            <person name="Daum C."/>
            <person name="Ezra D."/>
            <person name="Gonzalez J."/>
            <person name="Henrissat B."/>
            <person name="Kuo A."/>
            <person name="Liang C."/>
            <person name="Lipzen A."/>
            <person name="Lutzoni F."/>
            <person name="Magnuson J."/>
            <person name="Mondo S."/>
            <person name="Nolan M."/>
            <person name="Ohm R."/>
            <person name="Pangilinan J."/>
            <person name="Park H.-J."/>
            <person name="Ramirez L."/>
            <person name="Alfaro M."/>
            <person name="Sun H."/>
            <person name="Tritt A."/>
            <person name="Yoshinaga Y."/>
            <person name="Zwiers L.-H."/>
            <person name="Turgeon B."/>
            <person name="Goodwin S."/>
            <person name="Spatafora J."/>
            <person name="Crous P."/>
            <person name="Grigoriev I."/>
        </authorList>
    </citation>
    <scope>NUCLEOTIDE SEQUENCE</scope>
    <source>
        <strain evidence="6">CBS 101060</strain>
    </source>
</reference>
<evidence type="ECO:0000256" key="1">
    <source>
        <dbReference type="ARBA" id="ARBA00022801"/>
    </source>
</evidence>
<dbReference type="CDD" id="cd07216">
    <property type="entry name" value="Pat17_PNPLA8_PNPLA9_like3"/>
    <property type="match status" value="1"/>
</dbReference>
<feature type="short sequence motif" description="GXSXG" evidence="4">
    <location>
        <begin position="60"/>
        <end position="64"/>
    </location>
</feature>
<evidence type="ECO:0000313" key="6">
    <source>
        <dbReference type="EMBL" id="KAF2840294.1"/>
    </source>
</evidence>
<keyword evidence="2 4" id="KW-0442">Lipid degradation</keyword>
<keyword evidence="3 4" id="KW-0443">Lipid metabolism</keyword>
<dbReference type="GO" id="GO:0016042">
    <property type="term" value="P:lipid catabolic process"/>
    <property type="evidence" value="ECO:0007669"/>
    <property type="project" value="UniProtKB-UniRule"/>
</dbReference>
<feature type="domain" description="PNPLA" evidence="5">
    <location>
        <begin position="20"/>
        <end position="223"/>
    </location>
</feature>